<keyword evidence="3" id="KW-1185">Reference proteome</keyword>
<name>A0ABR0BA34_9CRUS</name>
<evidence type="ECO:0000256" key="1">
    <source>
        <dbReference type="SAM" id="MobiDB-lite"/>
    </source>
</evidence>
<reference evidence="2 3" key="1">
    <citation type="journal article" date="2023" name="Nucleic Acids Res.">
        <title>The hologenome of Daphnia magna reveals possible DNA methylation and microbiome-mediated evolution of the host genome.</title>
        <authorList>
            <person name="Chaturvedi A."/>
            <person name="Li X."/>
            <person name="Dhandapani V."/>
            <person name="Marshall H."/>
            <person name="Kissane S."/>
            <person name="Cuenca-Cambronero M."/>
            <person name="Asole G."/>
            <person name="Calvet F."/>
            <person name="Ruiz-Romero M."/>
            <person name="Marangio P."/>
            <person name="Guigo R."/>
            <person name="Rago D."/>
            <person name="Mirbahai L."/>
            <person name="Eastwood N."/>
            <person name="Colbourne J.K."/>
            <person name="Zhou J."/>
            <person name="Mallon E."/>
            <person name="Orsini L."/>
        </authorList>
    </citation>
    <scope>NUCLEOTIDE SEQUENCE [LARGE SCALE GENOMIC DNA]</scope>
    <source>
        <strain evidence="2">LRV0_1</strain>
    </source>
</reference>
<proteinExistence type="predicted"/>
<comment type="caution">
    <text evidence="2">The sequence shown here is derived from an EMBL/GenBank/DDBJ whole genome shotgun (WGS) entry which is preliminary data.</text>
</comment>
<dbReference type="EMBL" id="JAOYFB010000043">
    <property type="protein sequence ID" value="KAK4045432.1"/>
    <property type="molecule type" value="Genomic_DNA"/>
</dbReference>
<evidence type="ECO:0000313" key="2">
    <source>
        <dbReference type="EMBL" id="KAK4045432.1"/>
    </source>
</evidence>
<accession>A0ABR0BA34</accession>
<evidence type="ECO:0000313" key="3">
    <source>
        <dbReference type="Proteomes" id="UP001234178"/>
    </source>
</evidence>
<dbReference type="Proteomes" id="UP001234178">
    <property type="component" value="Unassembled WGS sequence"/>
</dbReference>
<protein>
    <submittedName>
        <fullName evidence="2">Uncharacterized protein</fullName>
    </submittedName>
</protein>
<organism evidence="2 3">
    <name type="scientific">Daphnia magna</name>
    <dbReference type="NCBI Taxonomy" id="35525"/>
    <lineage>
        <taxon>Eukaryota</taxon>
        <taxon>Metazoa</taxon>
        <taxon>Ecdysozoa</taxon>
        <taxon>Arthropoda</taxon>
        <taxon>Crustacea</taxon>
        <taxon>Branchiopoda</taxon>
        <taxon>Diplostraca</taxon>
        <taxon>Cladocera</taxon>
        <taxon>Anomopoda</taxon>
        <taxon>Daphniidae</taxon>
        <taxon>Daphnia</taxon>
    </lineage>
</organism>
<sequence length="109" mass="12641">MFALQCCTVRMHPHRSYEINPQQSPVGSPLINQQQPQFSNIYSKNGQHAQSGEVIPQQHYFQQITEDNSNVITNNANPHLKQQQQHQTADNYFSPSQVHNNTFTQQHER</sequence>
<feature type="region of interest" description="Disordered" evidence="1">
    <location>
        <begin position="80"/>
        <end position="109"/>
    </location>
</feature>
<gene>
    <name evidence="2" type="ORF">OUZ56_033039</name>
</gene>